<evidence type="ECO:0000256" key="3">
    <source>
        <dbReference type="ARBA" id="ARBA00023125"/>
    </source>
</evidence>
<dbReference type="SUPFAM" id="SSF53850">
    <property type="entry name" value="Periplasmic binding protein-like II"/>
    <property type="match status" value="1"/>
</dbReference>
<keyword evidence="2" id="KW-0805">Transcription regulation</keyword>
<evidence type="ECO:0000313" key="7">
    <source>
        <dbReference type="Proteomes" id="UP000259465"/>
    </source>
</evidence>
<dbReference type="InterPro" id="IPR036388">
    <property type="entry name" value="WH-like_DNA-bd_sf"/>
</dbReference>
<reference evidence="6 7" key="1">
    <citation type="submission" date="2018-08" db="EMBL/GenBank/DDBJ databases">
        <title>Complete genome sequence of JP2-74.</title>
        <authorList>
            <person name="Wu L."/>
        </authorList>
    </citation>
    <scope>NUCLEOTIDE SEQUENCE [LARGE SCALE GENOMIC DNA]</scope>
    <source>
        <strain evidence="6 7">JP2-74</strain>
    </source>
</reference>
<dbReference type="Pfam" id="PF00126">
    <property type="entry name" value="HTH_1"/>
    <property type="match status" value="1"/>
</dbReference>
<feature type="domain" description="HTH lysR-type" evidence="5">
    <location>
        <begin position="3"/>
        <end position="60"/>
    </location>
</feature>
<dbReference type="GO" id="GO:0003700">
    <property type="term" value="F:DNA-binding transcription factor activity"/>
    <property type="evidence" value="ECO:0007669"/>
    <property type="project" value="InterPro"/>
</dbReference>
<sequence length="310" mass="33392">MKLTLRQLRYALAVARHGGISAAAERLNVSQPAVSAAVGELENILGQALFVRTRGAGMATTPFGRQALAQARRTVEAAMALEGLANGADALAGELALGCFEDLAPYCLPPVLRALRERHPSLRVEVRECGFDLIGPQLLQGGLDAAISYDLALPPTLALTELRTLAPHALLAVDHPLAQTEKVMLKELCEWPLLLTEQAHSGPHFLDLLRMHGLRPARLESVRSFELQRGMVAHGLGVAIAYTRPSGDHSYDGRPLTLRPIAEPLPEQRIVLACLRERAETPAIAALRERALDWFSARPAFGVGAAGNDT</sequence>
<comment type="similarity">
    <text evidence="1">Belongs to the LysR transcriptional regulatory family.</text>
</comment>
<keyword evidence="4" id="KW-0804">Transcription</keyword>
<evidence type="ECO:0000256" key="4">
    <source>
        <dbReference type="ARBA" id="ARBA00023163"/>
    </source>
</evidence>
<dbReference type="KEGG" id="crz:D1345_09680"/>
<dbReference type="Proteomes" id="UP000259465">
    <property type="component" value="Chromosome"/>
</dbReference>
<evidence type="ECO:0000313" key="6">
    <source>
        <dbReference type="EMBL" id="AXT46442.1"/>
    </source>
</evidence>
<dbReference type="PANTHER" id="PTHR30346:SF0">
    <property type="entry name" value="HCA OPERON TRANSCRIPTIONAL ACTIVATOR HCAR"/>
    <property type="match status" value="1"/>
</dbReference>
<dbReference type="SUPFAM" id="SSF46785">
    <property type="entry name" value="Winged helix' DNA-binding domain"/>
    <property type="match status" value="1"/>
</dbReference>
<dbReference type="EMBL" id="CP031968">
    <property type="protein sequence ID" value="AXT46442.1"/>
    <property type="molecule type" value="Genomic_DNA"/>
</dbReference>
<accession>A0AAD0RPQ3</accession>
<keyword evidence="3" id="KW-0238">DNA-binding</keyword>
<dbReference type="AlphaFoldDB" id="A0AAD0RPQ3"/>
<evidence type="ECO:0000256" key="2">
    <source>
        <dbReference type="ARBA" id="ARBA00023015"/>
    </source>
</evidence>
<proteinExistence type="inferred from homology"/>
<evidence type="ECO:0000256" key="1">
    <source>
        <dbReference type="ARBA" id="ARBA00009437"/>
    </source>
</evidence>
<dbReference type="GO" id="GO:0032993">
    <property type="term" value="C:protein-DNA complex"/>
    <property type="evidence" value="ECO:0007669"/>
    <property type="project" value="TreeGrafter"/>
</dbReference>
<dbReference type="PANTHER" id="PTHR30346">
    <property type="entry name" value="TRANSCRIPTIONAL DUAL REGULATOR HCAR-RELATED"/>
    <property type="match status" value="1"/>
</dbReference>
<dbReference type="Pfam" id="PF03466">
    <property type="entry name" value="LysR_substrate"/>
    <property type="match status" value="1"/>
</dbReference>
<dbReference type="PROSITE" id="PS50931">
    <property type="entry name" value="HTH_LYSR"/>
    <property type="match status" value="1"/>
</dbReference>
<dbReference type="PRINTS" id="PR00039">
    <property type="entry name" value="HTHLYSR"/>
</dbReference>
<dbReference type="RefSeq" id="WP_043593597.1">
    <property type="nucleotide sequence ID" value="NZ_CP031968.1"/>
</dbReference>
<evidence type="ECO:0000259" key="5">
    <source>
        <dbReference type="PROSITE" id="PS50931"/>
    </source>
</evidence>
<dbReference type="Gene3D" id="3.40.190.10">
    <property type="entry name" value="Periplasmic binding protein-like II"/>
    <property type="match status" value="2"/>
</dbReference>
<dbReference type="InterPro" id="IPR036390">
    <property type="entry name" value="WH_DNA-bd_sf"/>
</dbReference>
<keyword evidence="7" id="KW-1185">Reference proteome</keyword>
<dbReference type="InterPro" id="IPR000847">
    <property type="entry name" value="LysR_HTH_N"/>
</dbReference>
<name>A0AAD0RPQ3_9NEIS</name>
<dbReference type="Gene3D" id="1.10.10.10">
    <property type="entry name" value="Winged helix-like DNA-binding domain superfamily/Winged helix DNA-binding domain"/>
    <property type="match status" value="1"/>
</dbReference>
<protein>
    <submittedName>
        <fullName evidence="6">LysR family transcriptional regulator</fullName>
    </submittedName>
</protein>
<gene>
    <name evidence="6" type="ORF">D1345_09680</name>
</gene>
<dbReference type="GO" id="GO:0003677">
    <property type="term" value="F:DNA binding"/>
    <property type="evidence" value="ECO:0007669"/>
    <property type="project" value="UniProtKB-KW"/>
</dbReference>
<dbReference type="InterPro" id="IPR005119">
    <property type="entry name" value="LysR_subst-bd"/>
</dbReference>
<organism evidence="6 7">
    <name type="scientific">Chromobacterium rhizoryzae</name>
    <dbReference type="NCBI Taxonomy" id="1778675"/>
    <lineage>
        <taxon>Bacteria</taxon>
        <taxon>Pseudomonadati</taxon>
        <taxon>Pseudomonadota</taxon>
        <taxon>Betaproteobacteria</taxon>
        <taxon>Neisseriales</taxon>
        <taxon>Chromobacteriaceae</taxon>
        <taxon>Chromobacterium</taxon>
    </lineage>
</organism>